<proteinExistence type="predicted"/>
<dbReference type="EMBL" id="BJHX01000001">
    <property type="protein sequence ID" value="GDY68714.1"/>
    <property type="molecule type" value="Genomic_DNA"/>
</dbReference>
<accession>A0A4D4MA77</accession>
<reference evidence="2 3" key="1">
    <citation type="submission" date="2019-04" db="EMBL/GenBank/DDBJ databases">
        <title>Draft genome sequences of Streptomyces avermitilis NBRC 14893.</title>
        <authorList>
            <person name="Komaki H."/>
            <person name="Tamura T."/>
            <person name="Hosoyama A."/>
        </authorList>
    </citation>
    <scope>NUCLEOTIDE SEQUENCE [LARGE SCALE GENOMIC DNA]</scope>
    <source>
        <strain evidence="2 3">NBRC 14893</strain>
    </source>
</reference>
<name>A0A4D4MA77_STRAX</name>
<feature type="transmembrane region" description="Helical" evidence="1">
    <location>
        <begin position="138"/>
        <end position="161"/>
    </location>
</feature>
<keyword evidence="1" id="KW-1133">Transmembrane helix</keyword>
<evidence type="ECO:0000313" key="2">
    <source>
        <dbReference type="EMBL" id="GDY68714.1"/>
    </source>
</evidence>
<evidence type="ECO:0000256" key="1">
    <source>
        <dbReference type="SAM" id="Phobius"/>
    </source>
</evidence>
<feature type="transmembrane region" description="Helical" evidence="1">
    <location>
        <begin position="173"/>
        <end position="197"/>
    </location>
</feature>
<sequence>MRGHALRWVFRLVMAALILLLAMRTYEETGVAHARSNGTLHTAEATITKLTSHTTSGRDGGGQDGGSGDWTVTTKYTVELRVGDETKTVDGVPNDSANDLQEGQLVEAGLWHGRVVEIAGRDVWPGWHPGGWDITLVVLYPLIMGYLIALAMTAAAYLAGLGGRVRLERQHRLGPWGFGFVVGVAAVFVLIVCAAFGNSIAYWPVVPVGAGTAAALVGLRGALRRARATHVADPSSGSAPAQV</sequence>
<gene>
    <name evidence="2" type="ORF">SAV14893_081070</name>
</gene>
<dbReference type="Proteomes" id="UP000302139">
    <property type="component" value="Unassembled WGS sequence"/>
</dbReference>
<keyword evidence="1" id="KW-0812">Transmembrane</keyword>
<dbReference type="AlphaFoldDB" id="A0A4D4MA77"/>
<evidence type="ECO:0000313" key="3">
    <source>
        <dbReference type="Proteomes" id="UP000302139"/>
    </source>
</evidence>
<keyword evidence="1" id="KW-0472">Membrane</keyword>
<protein>
    <submittedName>
        <fullName evidence="2">Uncharacterized protein</fullName>
    </submittedName>
</protein>
<feature type="transmembrane region" description="Helical" evidence="1">
    <location>
        <begin position="203"/>
        <end position="223"/>
    </location>
</feature>
<organism evidence="2 3">
    <name type="scientific">Streptomyces avermitilis</name>
    <dbReference type="NCBI Taxonomy" id="33903"/>
    <lineage>
        <taxon>Bacteria</taxon>
        <taxon>Bacillati</taxon>
        <taxon>Actinomycetota</taxon>
        <taxon>Actinomycetes</taxon>
        <taxon>Kitasatosporales</taxon>
        <taxon>Streptomycetaceae</taxon>
        <taxon>Streptomyces</taxon>
    </lineage>
</organism>
<comment type="caution">
    <text evidence="2">The sequence shown here is derived from an EMBL/GenBank/DDBJ whole genome shotgun (WGS) entry which is preliminary data.</text>
</comment>